<dbReference type="AlphaFoldDB" id="A0A0F5NCV0"/>
<evidence type="ECO:0000256" key="1">
    <source>
        <dbReference type="SAM" id="Phobius"/>
    </source>
</evidence>
<protein>
    <submittedName>
        <fullName evidence="2">Uncharacterized protein</fullName>
    </submittedName>
</protein>
<sequence>MSLPNWMSTWVGAALLTAGLVEGLVPFSTRNHIVEHVVAVCLAIVGGVLLIVVLSRRNPALRGQVLLSVVLLSAAASLSLYPVLYDYEVFFKVDVYICAVFSVLGLVFVLLPFRDRRRATETIAKGFVAVGAVVVVAAVVESVIPLAIMYGPGCPHLLISALFTHACSDWFAMPPLHYLFLDLVIPVVVGVVLVLVGVRTLRSADGKVTQRAANAAE</sequence>
<feature type="transmembrane region" description="Helical" evidence="1">
    <location>
        <begin position="123"/>
        <end position="148"/>
    </location>
</feature>
<evidence type="ECO:0000313" key="3">
    <source>
        <dbReference type="Proteomes" id="UP000193781"/>
    </source>
</evidence>
<comment type="caution">
    <text evidence="2">The sequence shown here is derived from an EMBL/GenBank/DDBJ whole genome shotgun (WGS) entry which is preliminary data.</text>
</comment>
<reference evidence="2 3" key="1">
    <citation type="submission" date="2016-01" db="EMBL/GenBank/DDBJ databases">
        <title>The new phylogeny of the genus Mycobacterium.</title>
        <authorList>
            <person name="Tarcisio F."/>
            <person name="Conor M."/>
            <person name="Antonella G."/>
            <person name="Elisabetta G."/>
            <person name="Giulia F.S."/>
            <person name="Sara T."/>
            <person name="Anna F."/>
            <person name="Clotilde B."/>
            <person name="Roberto B."/>
            <person name="Veronica D.S."/>
            <person name="Fabio R."/>
            <person name="Monica P."/>
            <person name="Olivier J."/>
            <person name="Enrico T."/>
            <person name="Nicola S."/>
        </authorList>
    </citation>
    <scope>NUCLEOTIDE SEQUENCE [LARGE SCALE GENOMIC DNA]</scope>
    <source>
        <strain evidence="2 3">DSM 44803</strain>
    </source>
</reference>
<organism evidence="2 3">
    <name type="scientific">Mycobacterium nebraskense</name>
    <dbReference type="NCBI Taxonomy" id="244292"/>
    <lineage>
        <taxon>Bacteria</taxon>
        <taxon>Bacillati</taxon>
        <taxon>Actinomycetota</taxon>
        <taxon>Actinomycetes</taxon>
        <taxon>Mycobacteriales</taxon>
        <taxon>Mycobacteriaceae</taxon>
        <taxon>Mycobacterium</taxon>
    </lineage>
</organism>
<feature type="transmembrane region" description="Helical" evidence="1">
    <location>
        <begin position="65"/>
        <end position="84"/>
    </location>
</feature>
<name>A0A0F5NCV0_9MYCO</name>
<dbReference type="Proteomes" id="UP000193781">
    <property type="component" value="Unassembled WGS sequence"/>
</dbReference>
<gene>
    <name evidence="2" type="ORF">AWC17_03675</name>
</gene>
<accession>A0A0F5NCV0</accession>
<dbReference type="EMBL" id="LQPH01000112">
    <property type="protein sequence ID" value="ORW23967.1"/>
    <property type="molecule type" value="Genomic_DNA"/>
</dbReference>
<keyword evidence="1" id="KW-0812">Transmembrane</keyword>
<evidence type="ECO:0000313" key="2">
    <source>
        <dbReference type="EMBL" id="ORW23967.1"/>
    </source>
</evidence>
<proteinExistence type="predicted"/>
<dbReference type="RefSeq" id="WP_046183713.1">
    <property type="nucleotide sequence ID" value="NZ_JACKSS010000106.1"/>
</dbReference>
<keyword evidence="1" id="KW-0472">Membrane</keyword>
<keyword evidence="3" id="KW-1185">Reference proteome</keyword>
<keyword evidence="1" id="KW-1133">Transmembrane helix</keyword>
<feature type="transmembrane region" description="Helical" evidence="1">
    <location>
        <begin position="178"/>
        <end position="198"/>
    </location>
</feature>
<feature type="transmembrane region" description="Helical" evidence="1">
    <location>
        <begin position="90"/>
        <end position="111"/>
    </location>
</feature>
<feature type="transmembrane region" description="Helical" evidence="1">
    <location>
        <begin position="33"/>
        <end position="53"/>
    </location>
</feature>